<gene>
    <name evidence="1" type="ORF">L195_g009677</name>
</gene>
<dbReference type="EMBL" id="ASHM01005757">
    <property type="protein sequence ID" value="PNY13030.1"/>
    <property type="molecule type" value="Genomic_DNA"/>
</dbReference>
<dbReference type="Proteomes" id="UP000236291">
    <property type="component" value="Unassembled WGS sequence"/>
</dbReference>
<proteinExistence type="predicted"/>
<dbReference type="AlphaFoldDB" id="A0A2K3PCK8"/>
<name>A0A2K3PCK8_TRIPR</name>
<comment type="caution">
    <text evidence="1">The sequence shown here is derived from an EMBL/GenBank/DDBJ whole genome shotgun (WGS) entry which is preliminary data.</text>
</comment>
<protein>
    <submittedName>
        <fullName evidence="1">Uncharacterized protein</fullName>
    </submittedName>
</protein>
<feature type="non-terminal residue" evidence="1">
    <location>
        <position position="58"/>
    </location>
</feature>
<evidence type="ECO:0000313" key="1">
    <source>
        <dbReference type="EMBL" id="PNY13030.1"/>
    </source>
</evidence>
<accession>A0A2K3PCK8</accession>
<reference evidence="1 2" key="1">
    <citation type="journal article" date="2014" name="Am. J. Bot.">
        <title>Genome assembly and annotation for red clover (Trifolium pratense; Fabaceae).</title>
        <authorList>
            <person name="Istvanek J."/>
            <person name="Jaros M."/>
            <person name="Krenek A."/>
            <person name="Repkova J."/>
        </authorList>
    </citation>
    <scope>NUCLEOTIDE SEQUENCE [LARGE SCALE GENOMIC DNA]</scope>
    <source>
        <strain evidence="2">cv. Tatra</strain>
        <tissue evidence="1">Young leaves</tissue>
    </source>
</reference>
<organism evidence="1 2">
    <name type="scientific">Trifolium pratense</name>
    <name type="common">Red clover</name>
    <dbReference type="NCBI Taxonomy" id="57577"/>
    <lineage>
        <taxon>Eukaryota</taxon>
        <taxon>Viridiplantae</taxon>
        <taxon>Streptophyta</taxon>
        <taxon>Embryophyta</taxon>
        <taxon>Tracheophyta</taxon>
        <taxon>Spermatophyta</taxon>
        <taxon>Magnoliopsida</taxon>
        <taxon>eudicotyledons</taxon>
        <taxon>Gunneridae</taxon>
        <taxon>Pentapetalae</taxon>
        <taxon>rosids</taxon>
        <taxon>fabids</taxon>
        <taxon>Fabales</taxon>
        <taxon>Fabaceae</taxon>
        <taxon>Papilionoideae</taxon>
        <taxon>50 kb inversion clade</taxon>
        <taxon>NPAAA clade</taxon>
        <taxon>Hologalegina</taxon>
        <taxon>IRL clade</taxon>
        <taxon>Trifolieae</taxon>
        <taxon>Trifolium</taxon>
    </lineage>
</organism>
<reference evidence="1 2" key="2">
    <citation type="journal article" date="2017" name="Front. Plant Sci.">
        <title>Gene Classification and Mining of Molecular Markers Useful in Red Clover (Trifolium pratense) Breeding.</title>
        <authorList>
            <person name="Istvanek J."/>
            <person name="Dluhosova J."/>
            <person name="Dluhos P."/>
            <person name="Patkova L."/>
            <person name="Nedelnik J."/>
            <person name="Repkova J."/>
        </authorList>
    </citation>
    <scope>NUCLEOTIDE SEQUENCE [LARGE SCALE GENOMIC DNA]</scope>
    <source>
        <strain evidence="2">cv. Tatra</strain>
        <tissue evidence="1">Young leaves</tissue>
    </source>
</reference>
<evidence type="ECO:0000313" key="2">
    <source>
        <dbReference type="Proteomes" id="UP000236291"/>
    </source>
</evidence>
<sequence>MVDVTLARTVIILKMVHQRLRGQFVSAVTSWLQGRYSIIEGEAIAMMEAMKEVVQRGF</sequence>